<dbReference type="OrthoDB" id="78120at2157"/>
<gene>
    <name evidence="1" type="ORF">MBBTH_21110</name>
</gene>
<dbReference type="EMBL" id="MZGS01000031">
    <property type="protein sequence ID" value="PWB84874.1"/>
    <property type="molecule type" value="Genomic_DNA"/>
</dbReference>
<dbReference type="AlphaFoldDB" id="A0A315XJG9"/>
<name>A0A315XJG9_9EURY</name>
<comment type="caution">
    <text evidence="1">The sequence shown here is derived from an EMBL/GenBank/DDBJ whole genome shotgun (WGS) entry which is preliminary data.</text>
</comment>
<keyword evidence="2" id="KW-1185">Reference proteome</keyword>
<dbReference type="RefSeq" id="WP_116592985.1">
    <property type="nucleotide sequence ID" value="NZ_MZGS01000031.1"/>
</dbReference>
<dbReference type="Proteomes" id="UP000251717">
    <property type="component" value="Unassembled WGS sequence"/>
</dbReference>
<evidence type="ECO:0000313" key="1">
    <source>
        <dbReference type="EMBL" id="PWB84874.1"/>
    </source>
</evidence>
<protein>
    <submittedName>
        <fullName evidence="1">Uncharacterized protein</fullName>
    </submittedName>
</protein>
<evidence type="ECO:0000313" key="2">
    <source>
        <dbReference type="Proteomes" id="UP000251717"/>
    </source>
</evidence>
<proteinExistence type="predicted"/>
<accession>A0A315XJG9</accession>
<reference evidence="1 2" key="1">
    <citation type="submission" date="2017-03" db="EMBL/GenBank/DDBJ databases">
        <title>Genome sequence of Methanobrevibacter thaueri.</title>
        <authorList>
            <person name="Poehlein A."/>
            <person name="Seedorf H."/>
            <person name="Daniel R."/>
        </authorList>
    </citation>
    <scope>NUCLEOTIDE SEQUENCE [LARGE SCALE GENOMIC DNA]</scope>
    <source>
        <strain evidence="1 2">DSM 11995</strain>
    </source>
</reference>
<sequence length="62" mass="7187">MPDNILIDNYHVGNAHIHPDPNNHSLKIELGQQDSDKIFEIIKDYLNVSKVFDVEELVEMLK</sequence>
<organism evidence="1 2">
    <name type="scientific">Methanobrevibacter thaueri</name>
    <dbReference type="NCBI Taxonomy" id="190975"/>
    <lineage>
        <taxon>Archaea</taxon>
        <taxon>Methanobacteriati</taxon>
        <taxon>Methanobacteriota</taxon>
        <taxon>Methanomada group</taxon>
        <taxon>Methanobacteria</taxon>
        <taxon>Methanobacteriales</taxon>
        <taxon>Methanobacteriaceae</taxon>
        <taxon>Methanobrevibacter</taxon>
    </lineage>
</organism>